<dbReference type="Gene3D" id="3.80.10.10">
    <property type="entry name" value="Ribonuclease Inhibitor"/>
    <property type="match status" value="1"/>
</dbReference>
<evidence type="ECO:0008006" key="3">
    <source>
        <dbReference type="Google" id="ProtNLM"/>
    </source>
</evidence>
<evidence type="ECO:0000313" key="2">
    <source>
        <dbReference type="Proteomes" id="UP000738325"/>
    </source>
</evidence>
<reference evidence="1" key="1">
    <citation type="journal article" date="2020" name="Fungal Divers.">
        <title>Resolving the Mortierellaceae phylogeny through synthesis of multi-gene phylogenetics and phylogenomics.</title>
        <authorList>
            <person name="Vandepol N."/>
            <person name="Liber J."/>
            <person name="Desiro A."/>
            <person name="Na H."/>
            <person name="Kennedy M."/>
            <person name="Barry K."/>
            <person name="Grigoriev I.V."/>
            <person name="Miller A.N."/>
            <person name="O'Donnell K."/>
            <person name="Stajich J.E."/>
            <person name="Bonito G."/>
        </authorList>
    </citation>
    <scope>NUCLEOTIDE SEQUENCE</scope>
    <source>
        <strain evidence="1">REB-010B</strain>
    </source>
</reference>
<dbReference type="SUPFAM" id="SSF81383">
    <property type="entry name" value="F-box domain"/>
    <property type="match status" value="1"/>
</dbReference>
<comment type="caution">
    <text evidence="1">The sequence shown here is derived from an EMBL/GenBank/DDBJ whole genome shotgun (WGS) entry which is preliminary data.</text>
</comment>
<dbReference type="EMBL" id="JAAAIP010000289">
    <property type="protein sequence ID" value="KAG0320309.1"/>
    <property type="molecule type" value="Genomic_DNA"/>
</dbReference>
<sequence>MTKSMVPALQVPEILLNINGYLDLADSIAASQVNWLWYNILRPCLPTDTVHWKDTLPQSERDAALDRLCRGSVRSLECDFLYFEGKALHYHAKRQVQSQAWEPVKSMLLDDGLQLQRWVIRGGNFPDEDVFPILLRIKTVRHLSLDFLKGRNATPNIDKLFKILAVPSLQTLRLLTVKNAFWGNMGFPFPNKVRCQLRKIVVEDTNLSEANLARLMESCPHLEELVAIKIMSSWSPQIFKAISKTNPTLSALTISSLPSNAGIDVWSEDHMSWMVEHLNVNLRSLALHRLFCSPETFALLQVKFQDLTRLEIHGISSDLCGQMVHRHLSTCSQLQHLVAKDVRIPTRLLHEESLVWVCHDLRTLAIGFQDSDSHADSVDEHAETTRFLFEYLVQNVPELRSLSIQRYPLSLRPGDGMELLKELTKLEQYNILSESLVPDASQGQELKLGLRGHLGVR</sequence>
<dbReference type="AlphaFoldDB" id="A0A9P6RJW7"/>
<accession>A0A9P6RJW7</accession>
<dbReference type="InterPro" id="IPR032675">
    <property type="entry name" value="LRR_dom_sf"/>
</dbReference>
<dbReference type="InterPro" id="IPR036047">
    <property type="entry name" value="F-box-like_dom_sf"/>
</dbReference>
<dbReference type="OrthoDB" id="2366614at2759"/>
<protein>
    <recommendedName>
        <fullName evidence="3">F-box domain-containing protein</fullName>
    </recommendedName>
</protein>
<dbReference type="SUPFAM" id="SSF52047">
    <property type="entry name" value="RNI-like"/>
    <property type="match status" value="1"/>
</dbReference>
<proteinExistence type="predicted"/>
<keyword evidence="2" id="KW-1185">Reference proteome</keyword>
<gene>
    <name evidence="1" type="ORF">BGZ99_004586</name>
</gene>
<name>A0A9P6RJW7_9FUNG</name>
<dbReference type="Proteomes" id="UP000738325">
    <property type="component" value="Unassembled WGS sequence"/>
</dbReference>
<organism evidence="1 2">
    <name type="scientific">Dissophora globulifera</name>
    <dbReference type="NCBI Taxonomy" id="979702"/>
    <lineage>
        <taxon>Eukaryota</taxon>
        <taxon>Fungi</taxon>
        <taxon>Fungi incertae sedis</taxon>
        <taxon>Mucoromycota</taxon>
        <taxon>Mortierellomycotina</taxon>
        <taxon>Mortierellomycetes</taxon>
        <taxon>Mortierellales</taxon>
        <taxon>Mortierellaceae</taxon>
        <taxon>Dissophora</taxon>
    </lineage>
</organism>
<evidence type="ECO:0000313" key="1">
    <source>
        <dbReference type="EMBL" id="KAG0320309.1"/>
    </source>
</evidence>